<feature type="compositionally biased region" description="Polar residues" evidence="1">
    <location>
        <begin position="107"/>
        <end position="118"/>
    </location>
</feature>
<evidence type="ECO:0000313" key="2">
    <source>
        <dbReference type="EMBL" id="BDZ53751.1"/>
    </source>
</evidence>
<protein>
    <submittedName>
        <fullName evidence="2">Uncharacterized protein</fullName>
    </submittedName>
</protein>
<dbReference type="EMBL" id="AP027734">
    <property type="protein sequence ID" value="BDZ53751.1"/>
    <property type="molecule type" value="Genomic_DNA"/>
</dbReference>
<reference evidence="3" key="1">
    <citation type="journal article" date="2019" name="Int. J. Syst. Evol. Microbiol.">
        <title>The Global Catalogue of Microorganisms (GCM) 10K type strain sequencing project: providing services to taxonomists for standard genome sequencing and annotation.</title>
        <authorList>
            <consortium name="The Broad Institute Genomics Platform"/>
            <consortium name="The Broad Institute Genome Sequencing Center for Infectious Disease"/>
            <person name="Wu L."/>
            <person name="Ma J."/>
        </authorList>
    </citation>
    <scope>NUCLEOTIDE SEQUENCE [LARGE SCALE GENOMIC DNA]</scope>
    <source>
        <strain evidence="3">NBRC 109019</strain>
    </source>
</reference>
<feature type="compositionally biased region" description="Basic residues" evidence="1">
    <location>
        <begin position="95"/>
        <end position="105"/>
    </location>
</feature>
<gene>
    <name evidence="2" type="ORF">GCM10025870_08240</name>
</gene>
<organism evidence="2 3">
    <name type="scientific">Agromyces marinus</name>
    <dbReference type="NCBI Taxonomy" id="1389020"/>
    <lineage>
        <taxon>Bacteria</taxon>
        <taxon>Bacillati</taxon>
        <taxon>Actinomycetota</taxon>
        <taxon>Actinomycetes</taxon>
        <taxon>Micrococcales</taxon>
        <taxon>Microbacteriaceae</taxon>
        <taxon>Agromyces</taxon>
    </lineage>
</organism>
<sequence>MISSEGTEAIVAFEDDSPAILFDTIPGGDVPLWPLLRIPLSRVIAEAELNTVAVRRRDSKIAALGRIARRSLPNPAPPGALREGPRCSSSTGAPRMRHRPARRTGSRTDSQRPSRARR</sequence>
<keyword evidence="3" id="KW-1185">Reference proteome</keyword>
<name>A0ABM8GZ34_9MICO</name>
<accession>A0ABM8GZ34</accession>
<proteinExistence type="predicted"/>
<feature type="region of interest" description="Disordered" evidence="1">
    <location>
        <begin position="70"/>
        <end position="118"/>
    </location>
</feature>
<dbReference type="Proteomes" id="UP001321477">
    <property type="component" value="Chromosome"/>
</dbReference>
<evidence type="ECO:0000256" key="1">
    <source>
        <dbReference type="SAM" id="MobiDB-lite"/>
    </source>
</evidence>
<evidence type="ECO:0000313" key="3">
    <source>
        <dbReference type="Proteomes" id="UP001321477"/>
    </source>
</evidence>